<accession>A0A8X6I2I8</accession>
<evidence type="ECO:0000256" key="1">
    <source>
        <dbReference type="SAM" id="MobiDB-lite"/>
    </source>
</evidence>
<dbReference type="AlphaFoldDB" id="A0A8X6I2I8"/>
<proteinExistence type="predicted"/>
<dbReference type="Proteomes" id="UP000886998">
    <property type="component" value="Unassembled WGS sequence"/>
</dbReference>
<gene>
    <name evidence="2" type="ORF">TNIN_9181</name>
</gene>
<reference evidence="2" key="1">
    <citation type="submission" date="2020-08" db="EMBL/GenBank/DDBJ databases">
        <title>Multicomponent nature underlies the extraordinary mechanical properties of spider dragline silk.</title>
        <authorList>
            <person name="Kono N."/>
            <person name="Nakamura H."/>
            <person name="Mori M."/>
            <person name="Yoshida Y."/>
            <person name="Ohtoshi R."/>
            <person name="Malay A.D."/>
            <person name="Moran D.A.P."/>
            <person name="Tomita M."/>
            <person name="Numata K."/>
            <person name="Arakawa K."/>
        </authorList>
    </citation>
    <scope>NUCLEOTIDE SEQUENCE</scope>
</reference>
<keyword evidence="3" id="KW-1185">Reference proteome</keyword>
<name>A0A8X6I2I8_9ARAC</name>
<evidence type="ECO:0000313" key="2">
    <source>
        <dbReference type="EMBL" id="GFS28812.1"/>
    </source>
</evidence>
<comment type="caution">
    <text evidence="2">The sequence shown here is derived from an EMBL/GenBank/DDBJ whole genome shotgun (WGS) entry which is preliminary data.</text>
</comment>
<sequence length="110" mass="12045">MRMIGLPVSTPTPTDHLPRQSRTQHVKEDRSPQTVGHARAHGSLSGVFRSEQSPYARLHIEPGKRDRAHGGCNYGFCKTDGAGMSPNMRRLLSAYGAVCLTPVLRGCIFT</sequence>
<feature type="region of interest" description="Disordered" evidence="1">
    <location>
        <begin position="1"/>
        <end position="44"/>
    </location>
</feature>
<dbReference type="EMBL" id="BMAV01023943">
    <property type="protein sequence ID" value="GFS28812.1"/>
    <property type="molecule type" value="Genomic_DNA"/>
</dbReference>
<evidence type="ECO:0000313" key="3">
    <source>
        <dbReference type="Proteomes" id="UP000886998"/>
    </source>
</evidence>
<organism evidence="2 3">
    <name type="scientific">Trichonephila inaurata madagascariensis</name>
    <dbReference type="NCBI Taxonomy" id="2747483"/>
    <lineage>
        <taxon>Eukaryota</taxon>
        <taxon>Metazoa</taxon>
        <taxon>Ecdysozoa</taxon>
        <taxon>Arthropoda</taxon>
        <taxon>Chelicerata</taxon>
        <taxon>Arachnida</taxon>
        <taxon>Araneae</taxon>
        <taxon>Araneomorphae</taxon>
        <taxon>Entelegynae</taxon>
        <taxon>Araneoidea</taxon>
        <taxon>Nephilidae</taxon>
        <taxon>Trichonephila</taxon>
        <taxon>Trichonephila inaurata</taxon>
    </lineage>
</organism>
<protein>
    <submittedName>
        <fullName evidence="2">Uncharacterized protein</fullName>
    </submittedName>
</protein>